<dbReference type="PANTHER" id="PTHR43881:SF1">
    <property type="entry name" value="GAMMA-GLUTAMYLTRANSPEPTIDASE (AFU_ORTHOLOGUE AFUA_4G13580)"/>
    <property type="match status" value="1"/>
</dbReference>
<dbReference type="RefSeq" id="WP_406694912.1">
    <property type="nucleotide sequence ID" value="NZ_CP155447.1"/>
</dbReference>
<dbReference type="PRINTS" id="PR01210">
    <property type="entry name" value="GGTRANSPTASE"/>
</dbReference>
<dbReference type="Gene3D" id="3.60.20.40">
    <property type="match status" value="1"/>
</dbReference>
<dbReference type="GO" id="GO:0103068">
    <property type="term" value="F:leukotriene C4 gamma-glutamyl transferase activity"/>
    <property type="evidence" value="ECO:0007669"/>
    <property type="project" value="UniProtKB-EC"/>
</dbReference>
<proteinExistence type="predicted"/>
<gene>
    <name evidence="2" type="ORF">V5E97_28105</name>
</gene>
<dbReference type="InterPro" id="IPR052896">
    <property type="entry name" value="GGT-like_enzyme"/>
</dbReference>
<feature type="signal peptide" evidence="1">
    <location>
        <begin position="1"/>
        <end position="21"/>
    </location>
</feature>
<keyword evidence="2" id="KW-0808">Transferase</keyword>
<accession>A0AAU7CAJ3</accession>
<dbReference type="InterPro" id="IPR029055">
    <property type="entry name" value="Ntn_hydrolases_N"/>
</dbReference>
<dbReference type="Gene3D" id="1.10.246.130">
    <property type="match status" value="1"/>
</dbReference>
<evidence type="ECO:0000313" key="2">
    <source>
        <dbReference type="EMBL" id="XBH02170.1"/>
    </source>
</evidence>
<dbReference type="EC" id="2.3.2.2" evidence="2"/>
<dbReference type="PANTHER" id="PTHR43881">
    <property type="entry name" value="GAMMA-GLUTAMYLTRANSPEPTIDASE (AFU_ORTHOLOGUE AFUA_4G13580)"/>
    <property type="match status" value="1"/>
</dbReference>
<organism evidence="2">
    <name type="scientific">Singulisphaera sp. Ch08</name>
    <dbReference type="NCBI Taxonomy" id="3120278"/>
    <lineage>
        <taxon>Bacteria</taxon>
        <taxon>Pseudomonadati</taxon>
        <taxon>Planctomycetota</taxon>
        <taxon>Planctomycetia</taxon>
        <taxon>Isosphaerales</taxon>
        <taxon>Isosphaeraceae</taxon>
        <taxon>Singulisphaera</taxon>
    </lineage>
</organism>
<dbReference type="SUPFAM" id="SSF56235">
    <property type="entry name" value="N-terminal nucleophile aminohydrolases (Ntn hydrolases)"/>
    <property type="match status" value="1"/>
</dbReference>
<keyword evidence="2" id="KW-0012">Acyltransferase</keyword>
<evidence type="ECO:0000256" key="1">
    <source>
        <dbReference type="SAM" id="SignalP"/>
    </source>
</evidence>
<sequence length="559" mass="60204">MNLLARRILYLTLACTRLAVAQPISETKPLATKPAGSIVGQWQSSGTNGAVAAGGAEAVEAGVAILRDGGNAADAVVATILAQCVTDANQFCFGGEVPILVYDAKRKVVEVLAGQGAAPRLATREHFTRPGGIPASGIEAAAVPATLDVCLTALDRYGSKRFAEVVAPALRILDRGEYAWHADLARTLRRLVAAERLSDDRRRGLRLVADYFYRGPIAREIDAWSRANGGLIREVDLATHVTRVEDPVMIEYRGHVVAKCGPWTQGPALLEALQILEPFDLATMGHNRPDAIHVTVEAIKLAFADRDVYYADPLFQRVPLNALLRPEYASMRRALINMNQASLEQRPGDPVGGKPLLAEAESRHGLEGPSIDTTTCLAADAEGNMMAATPSGWSGVLAGSTGVWLGSRLQSFNTWEGHPNCIEPGKRPRITLTPTIVLKDGRPRIAVSVAGGDLQDQVTLQMLLDLIDFRLSPAEAVTAPRFVTHHFLGSFRQTPPKLGSLDIGDEVEASTLTDLRIRGHHLNVLKPPFGHPVVIRIDPDSKRIEAAGDPKAKRHASAY</sequence>
<reference evidence="2" key="1">
    <citation type="submission" date="2024-05" db="EMBL/GenBank/DDBJ databases">
        <title>Planctomycetes of the genus Singulisphaera possess chitinolytic capabilities.</title>
        <authorList>
            <person name="Ivanova A."/>
        </authorList>
    </citation>
    <scope>NUCLEOTIDE SEQUENCE</scope>
    <source>
        <strain evidence="2">Ch08T</strain>
    </source>
</reference>
<dbReference type="Pfam" id="PF01019">
    <property type="entry name" value="G_glu_transpept"/>
    <property type="match status" value="1"/>
</dbReference>
<dbReference type="EMBL" id="CP155447">
    <property type="protein sequence ID" value="XBH02170.1"/>
    <property type="molecule type" value="Genomic_DNA"/>
</dbReference>
<protein>
    <submittedName>
        <fullName evidence="2">Gamma-glutamyltransferase</fullName>
        <ecNumber evidence="2">2.3.2.2</ecNumber>
    </submittedName>
</protein>
<feature type="chain" id="PRO_5043963795" evidence="1">
    <location>
        <begin position="22"/>
        <end position="559"/>
    </location>
</feature>
<dbReference type="InterPro" id="IPR043137">
    <property type="entry name" value="GGT_ssub_C"/>
</dbReference>
<keyword evidence="1" id="KW-0732">Signal</keyword>
<dbReference type="InterPro" id="IPR043138">
    <property type="entry name" value="GGT_lsub"/>
</dbReference>
<name>A0AAU7CAJ3_9BACT</name>
<dbReference type="AlphaFoldDB" id="A0AAU7CAJ3"/>